<feature type="transmembrane region" description="Helical" evidence="1">
    <location>
        <begin position="12"/>
        <end position="29"/>
    </location>
</feature>
<gene>
    <name evidence="2" type="ORF">TorRG33x02_356940</name>
</gene>
<dbReference type="OrthoDB" id="10467920at2759"/>
<keyword evidence="1" id="KW-0812">Transmembrane</keyword>
<proteinExistence type="predicted"/>
<accession>A0A2P5A652</accession>
<dbReference type="EMBL" id="JXTC01001185">
    <property type="protein sequence ID" value="PON32023.1"/>
    <property type="molecule type" value="Genomic_DNA"/>
</dbReference>
<keyword evidence="1" id="KW-1133">Transmembrane helix</keyword>
<comment type="caution">
    <text evidence="2">The sequence shown here is derived from an EMBL/GenBank/DDBJ whole genome shotgun (WGS) entry which is preliminary data.</text>
</comment>
<dbReference type="Proteomes" id="UP000237000">
    <property type="component" value="Unassembled WGS sequence"/>
</dbReference>
<keyword evidence="3" id="KW-1185">Reference proteome</keyword>
<reference evidence="3" key="1">
    <citation type="submission" date="2016-06" db="EMBL/GenBank/DDBJ databases">
        <title>Parallel loss of symbiosis genes in relatives of nitrogen-fixing non-legume Parasponia.</title>
        <authorList>
            <person name="Van Velzen R."/>
            <person name="Holmer R."/>
            <person name="Bu F."/>
            <person name="Rutten L."/>
            <person name="Van Zeijl A."/>
            <person name="Liu W."/>
            <person name="Santuari L."/>
            <person name="Cao Q."/>
            <person name="Sharma T."/>
            <person name="Shen D."/>
            <person name="Roswanjaya Y."/>
            <person name="Wardhani T."/>
            <person name="Kalhor M.S."/>
            <person name="Jansen J."/>
            <person name="Van den Hoogen J."/>
            <person name="Gungor B."/>
            <person name="Hartog M."/>
            <person name="Hontelez J."/>
            <person name="Verver J."/>
            <person name="Yang W.-C."/>
            <person name="Schijlen E."/>
            <person name="Repin R."/>
            <person name="Schilthuizen M."/>
            <person name="Schranz E."/>
            <person name="Heidstra R."/>
            <person name="Miyata K."/>
            <person name="Fedorova E."/>
            <person name="Kohlen W."/>
            <person name="Bisseling T."/>
            <person name="Smit S."/>
            <person name="Geurts R."/>
        </authorList>
    </citation>
    <scope>NUCLEOTIDE SEQUENCE [LARGE SCALE GENOMIC DNA]</scope>
    <source>
        <strain evidence="3">cv. RG33-2</strain>
    </source>
</reference>
<dbReference type="PROSITE" id="PS51257">
    <property type="entry name" value="PROKAR_LIPOPROTEIN"/>
    <property type="match status" value="1"/>
</dbReference>
<dbReference type="AlphaFoldDB" id="A0A2P5A652"/>
<name>A0A2P5A652_TREOI</name>
<keyword evidence="1" id="KW-0472">Membrane</keyword>
<organism evidence="2 3">
    <name type="scientific">Trema orientale</name>
    <name type="common">Charcoal tree</name>
    <name type="synonym">Celtis orientalis</name>
    <dbReference type="NCBI Taxonomy" id="63057"/>
    <lineage>
        <taxon>Eukaryota</taxon>
        <taxon>Viridiplantae</taxon>
        <taxon>Streptophyta</taxon>
        <taxon>Embryophyta</taxon>
        <taxon>Tracheophyta</taxon>
        <taxon>Spermatophyta</taxon>
        <taxon>Magnoliopsida</taxon>
        <taxon>eudicotyledons</taxon>
        <taxon>Gunneridae</taxon>
        <taxon>Pentapetalae</taxon>
        <taxon>rosids</taxon>
        <taxon>fabids</taxon>
        <taxon>Rosales</taxon>
        <taxon>Cannabaceae</taxon>
        <taxon>Trema</taxon>
    </lineage>
</organism>
<dbReference type="InParanoid" id="A0A2P5A652"/>
<evidence type="ECO:0000256" key="1">
    <source>
        <dbReference type="SAM" id="Phobius"/>
    </source>
</evidence>
<protein>
    <submittedName>
        <fullName evidence="2">Uncharacterized protein</fullName>
    </submittedName>
</protein>
<sequence>MQPRRRVAQPSHLVLVGCVAVPLLIYAVMRSRLSQPYMLNMSPFLDHFEPLIQFWSNGHHLVVMFERF</sequence>
<evidence type="ECO:0000313" key="2">
    <source>
        <dbReference type="EMBL" id="PON32023.1"/>
    </source>
</evidence>
<evidence type="ECO:0000313" key="3">
    <source>
        <dbReference type="Proteomes" id="UP000237000"/>
    </source>
</evidence>